<feature type="region of interest" description="Disordered" evidence="1">
    <location>
        <begin position="493"/>
        <end position="519"/>
    </location>
</feature>
<gene>
    <name evidence="3" type="ORF">NAEGRDRAFT_53993</name>
</gene>
<name>D2W1L5_NAEGR</name>
<keyword evidence="2" id="KW-1133">Transmembrane helix</keyword>
<feature type="transmembrane region" description="Helical" evidence="2">
    <location>
        <begin position="44"/>
        <end position="69"/>
    </location>
</feature>
<dbReference type="OrthoDB" id="10256417at2759"/>
<dbReference type="RefSeq" id="XP_002669810.1">
    <property type="nucleotide sequence ID" value="XM_002669764.1"/>
</dbReference>
<dbReference type="Gene3D" id="3.30.70.1230">
    <property type="entry name" value="Nucleotide cyclase"/>
    <property type="match status" value="1"/>
</dbReference>
<dbReference type="EMBL" id="GG738922">
    <property type="protein sequence ID" value="EFC37066.1"/>
    <property type="molecule type" value="Genomic_DNA"/>
</dbReference>
<dbReference type="InParanoid" id="D2W1L5"/>
<protein>
    <submittedName>
        <fullName evidence="3">Predicted protein</fullName>
    </submittedName>
</protein>
<dbReference type="OMA" id="MYKANIT"/>
<dbReference type="Proteomes" id="UP000006671">
    <property type="component" value="Unassembled WGS sequence"/>
</dbReference>
<accession>D2W1L5</accession>
<evidence type="ECO:0000256" key="1">
    <source>
        <dbReference type="SAM" id="MobiDB-lite"/>
    </source>
</evidence>
<reference evidence="3 4" key="1">
    <citation type="journal article" date="2010" name="Cell">
        <title>The genome of Naegleria gruberi illuminates early eukaryotic versatility.</title>
        <authorList>
            <person name="Fritz-Laylin L.K."/>
            <person name="Prochnik S.E."/>
            <person name="Ginger M.L."/>
            <person name="Dacks J.B."/>
            <person name="Carpenter M.L."/>
            <person name="Field M.C."/>
            <person name="Kuo A."/>
            <person name="Paredez A."/>
            <person name="Chapman J."/>
            <person name="Pham J."/>
            <person name="Shu S."/>
            <person name="Neupane R."/>
            <person name="Cipriano M."/>
            <person name="Mancuso J."/>
            <person name="Tu H."/>
            <person name="Salamov A."/>
            <person name="Lindquist E."/>
            <person name="Shapiro H."/>
            <person name="Lucas S."/>
            <person name="Grigoriev I.V."/>
            <person name="Cande W.Z."/>
            <person name="Fulton C."/>
            <person name="Rokhsar D.S."/>
            <person name="Dawson S.C."/>
        </authorList>
    </citation>
    <scope>NUCLEOTIDE SEQUENCE [LARGE SCALE GENOMIC DNA]</scope>
    <source>
        <strain evidence="3 4">NEG-M</strain>
    </source>
</reference>
<organism evidence="4">
    <name type="scientific">Naegleria gruberi</name>
    <name type="common">Amoeba</name>
    <dbReference type="NCBI Taxonomy" id="5762"/>
    <lineage>
        <taxon>Eukaryota</taxon>
        <taxon>Discoba</taxon>
        <taxon>Heterolobosea</taxon>
        <taxon>Tetramitia</taxon>
        <taxon>Eutetramitia</taxon>
        <taxon>Vahlkampfiidae</taxon>
        <taxon>Naegleria</taxon>
    </lineage>
</organism>
<dbReference type="SUPFAM" id="SSF55073">
    <property type="entry name" value="Nucleotide cyclase"/>
    <property type="match status" value="1"/>
</dbReference>
<dbReference type="VEuPathDB" id="AmoebaDB:NAEGRDRAFT_53993"/>
<evidence type="ECO:0000313" key="4">
    <source>
        <dbReference type="Proteomes" id="UP000006671"/>
    </source>
</evidence>
<keyword evidence="4" id="KW-1185">Reference proteome</keyword>
<dbReference type="AlphaFoldDB" id="D2W1L5"/>
<proteinExistence type="predicted"/>
<feature type="compositionally biased region" description="Polar residues" evidence="1">
    <location>
        <begin position="493"/>
        <end position="514"/>
    </location>
</feature>
<dbReference type="KEGG" id="ngr:NAEGRDRAFT_53993"/>
<evidence type="ECO:0000256" key="2">
    <source>
        <dbReference type="SAM" id="Phobius"/>
    </source>
</evidence>
<evidence type="ECO:0000313" key="3">
    <source>
        <dbReference type="EMBL" id="EFC37066.1"/>
    </source>
</evidence>
<feature type="transmembrane region" description="Helical" evidence="2">
    <location>
        <begin position="385"/>
        <end position="409"/>
    </location>
</feature>
<sequence length="831" mass="93870">MTKVTPEPILEEKKTGLEQLLQEEETSSQVEVKETRERNVFLKFILSIRLFLIAMITLVVLLTAISIWVTAYTMNEQAALEQVDVIIANMNQKISSFVNSQLLPAKYVADSMVNDYYNGYIDMVDTIRPYIFERIKTFGVTVANLCFGEGGNNALFAYSVTADGNVVFVTKRQNERFIMYKANITNGEYYLDKVTTNITYTVSTTDYYSESVALMKKYPTGAFGAPYKVINGPQSTYWSTPVYNRTELPEKKNRIGFAKINISLAAIAQFLANVKVLERGFVIISEYDNDYVIGSSLKISGIEDKRIKATNITTRSAGSVMAKLLKYQKDNQINNTESIATILTSDDGEQFLVSSSPYSFYNLQWRMTLVFDDTEIKKGIIQSSYVILGVSLGVAALGIIVSVIIGWSVTSPFIKLQQDFKKIEILDLISIKPRSSIFSEANSIYSSLTETVRWLSEIRAFIPDSILNQLEITKLMKEGEKKESYEPGLSFKASNHSMQKTNGESKSNLSQSSDGHSKISKHDAHAANNMFKIGLSTKDCSIIYMTVPNLDEESYEYESGLLSSLISKALTSISTICKTCKADFQIKSYNEFIIVFTDKNPSVTALETSLKIVTLLNSLNETIAKDGHPRIKMCASITSGSTIMGNVGSKQMRYFAMVGPVVNRAKELNDFCNLLDVSVVCDHVTKQKAKDSFIFRPVERTIGEHHHIQTVYQLVKRSQVQDDEWLYELEQKKANAKFDEFQADFNKIFENETLTDSDMELVLAHLVESSQSSPNDMVIKRLEQLLSESKLKREHQFKNYYTTVGKQFVSYMRPGEPIQSMTYQREEEEDL</sequence>
<dbReference type="GeneID" id="8857135"/>
<keyword evidence="2" id="KW-0812">Transmembrane</keyword>
<dbReference type="InterPro" id="IPR029787">
    <property type="entry name" value="Nucleotide_cyclase"/>
</dbReference>
<keyword evidence="2" id="KW-0472">Membrane</keyword>